<dbReference type="EMBL" id="LNSV01000073">
    <property type="protein sequence ID" value="KUH36515.1"/>
    <property type="molecule type" value="Genomic_DNA"/>
</dbReference>
<name>A0A117IUY7_9ACTN</name>
<dbReference type="AlphaFoldDB" id="A0A117IUY7"/>
<dbReference type="STRING" id="936756.ATE80_23085"/>
<accession>A0A117IUY7</accession>
<dbReference type="RefSeq" id="WP_058944182.1">
    <property type="nucleotide sequence ID" value="NZ_LNSV01000073.1"/>
</dbReference>
<reference evidence="2 3" key="1">
    <citation type="submission" date="2015-11" db="EMBL/GenBank/DDBJ databases">
        <title>Genome-wide analysis reveals the secondary metabolome in Streptomyces kanasensis ZX01.</title>
        <authorList>
            <person name="Zhang G."/>
            <person name="Han L."/>
            <person name="Feng J."/>
            <person name="Zhang X."/>
        </authorList>
    </citation>
    <scope>NUCLEOTIDE SEQUENCE [LARGE SCALE GENOMIC DNA]</scope>
    <source>
        <strain evidence="2 3">ZX01</strain>
    </source>
</reference>
<dbReference type="Proteomes" id="UP000054011">
    <property type="component" value="Unassembled WGS sequence"/>
</dbReference>
<gene>
    <name evidence="2" type="ORF">ATE80_23085</name>
</gene>
<proteinExistence type="predicted"/>
<evidence type="ECO:0000313" key="2">
    <source>
        <dbReference type="EMBL" id="KUH36515.1"/>
    </source>
</evidence>
<dbReference type="InterPro" id="IPR046732">
    <property type="entry name" value="DUF6624"/>
</dbReference>
<keyword evidence="3" id="KW-1185">Reference proteome</keyword>
<evidence type="ECO:0000256" key="1">
    <source>
        <dbReference type="SAM" id="MobiDB-lite"/>
    </source>
</evidence>
<feature type="region of interest" description="Disordered" evidence="1">
    <location>
        <begin position="1"/>
        <end position="26"/>
    </location>
</feature>
<protein>
    <submittedName>
        <fullName evidence="2">Uncharacterized protein</fullName>
    </submittedName>
</protein>
<dbReference type="Pfam" id="PF20329">
    <property type="entry name" value="DUF6624"/>
    <property type="match status" value="1"/>
</dbReference>
<organism evidence="2 3">
    <name type="scientific">Streptomyces kanasensis</name>
    <dbReference type="NCBI Taxonomy" id="936756"/>
    <lineage>
        <taxon>Bacteria</taxon>
        <taxon>Bacillati</taxon>
        <taxon>Actinomycetota</taxon>
        <taxon>Actinomycetes</taxon>
        <taxon>Kitasatosporales</taxon>
        <taxon>Streptomycetaceae</taxon>
        <taxon>Streptomyces</taxon>
    </lineage>
</organism>
<sequence>MKSCFARPAPPPIDAGTSGGARQPAHPDIAQDLVSRVIDAEKTWRAPALQRGPMGDAEPAAQDTHALRRILERLGRWPGRSLVGDAGCEAAVVIALNSDDLNFQIALLRLLHAAMRQGDATTAQWARLYDRCLVKSGQPQKYGTQYRLHDGQIEMCPVDAPEALDTLRARAGLPPHQDRRAALERRHLLPDPPTVLLRGSRAA</sequence>
<evidence type="ECO:0000313" key="3">
    <source>
        <dbReference type="Proteomes" id="UP000054011"/>
    </source>
</evidence>
<comment type="caution">
    <text evidence="2">The sequence shown here is derived from an EMBL/GenBank/DDBJ whole genome shotgun (WGS) entry which is preliminary data.</text>
</comment>
<dbReference type="OrthoDB" id="22038at2"/>